<protein>
    <recommendedName>
        <fullName evidence="3">BTB domain-containing protein</fullName>
    </recommendedName>
</protein>
<feature type="non-terminal residue" evidence="1">
    <location>
        <position position="1"/>
    </location>
</feature>
<dbReference type="Proteomes" id="UP000307440">
    <property type="component" value="Unassembled WGS sequence"/>
</dbReference>
<name>A0A5C3KVB4_COPMA</name>
<feature type="non-terminal residue" evidence="1">
    <location>
        <position position="164"/>
    </location>
</feature>
<dbReference type="OrthoDB" id="3193844at2759"/>
<keyword evidence="2" id="KW-1185">Reference proteome</keyword>
<organism evidence="1 2">
    <name type="scientific">Coprinopsis marcescibilis</name>
    <name type="common">Agaric fungus</name>
    <name type="synonym">Psathyrella marcescibilis</name>
    <dbReference type="NCBI Taxonomy" id="230819"/>
    <lineage>
        <taxon>Eukaryota</taxon>
        <taxon>Fungi</taxon>
        <taxon>Dikarya</taxon>
        <taxon>Basidiomycota</taxon>
        <taxon>Agaricomycotina</taxon>
        <taxon>Agaricomycetes</taxon>
        <taxon>Agaricomycetidae</taxon>
        <taxon>Agaricales</taxon>
        <taxon>Agaricineae</taxon>
        <taxon>Psathyrellaceae</taxon>
        <taxon>Coprinopsis</taxon>
    </lineage>
</organism>
<gene>
    <name evidence="1" type="ORF">FA15DRAFT_547194</name>
</gene>
<sequence>QVENELFKIPTKEFVASADVFASMFSLPSSGQPQGTDQSNPMVLEGYKKAEFVALLKVLYPSSASLAKDGLNLDLSKEEWSAALKLATVWGMQPIRDFAISRLSSPDSDVSLSPLDKIIFGRTHRVAKWLREGLVALTESPLQPLAELKVLDWETVALIYCIRD</sequence>
<dbReference type="AlphaFoldDB" id="A0A5C3KVB4"/>
<evidence type="ECO:0000313" key="1">
    <source>
        <dbReference type="EMBL" id="TFK24150.1"/>
    </source>
</evidence>
<accession>A0A5C3KVB4</accession>
<proteinExistence type="predicted"/>
<dbReference type="EMBL" id="ML210205">
    <property type="protein sequence ID" value="TFK24150.1"/>
    <property type="molecule type" value="Genomic_DNA"/>
</dbReference>
<evidence type="ECO:0008006" key="3">
    <source>
        <dbReference type="Google" id="ProtNLM"/>
    </source>
</evidence>
<evidence type="ECO:0000313" key="2">
    <source>
        <dbReference type="Proteomes" id="UP000307440"/>
    </source>
</evidence>
<reference evidence="1 2" key="1">
    <citation type="journal article" date="2019" name="Nat. Ecol. Evol.">
        <title>Megaphylogeny resolves global patterns of mushroom evolution.</title>
        <authorList>
            <person name="Varga T."/>
            <person name="Krizsan K."/>
            <person name="Foldi C."/>
            <person name="Dima B."/>
            <person name="Sanchez-Garcia M."/>
            <person name="Sanchez-Ramirez S."/>
            <person name="Szollosi G.J."/>
            <person name="Szarkandi J.G."/>
            <person name="Papp V."/>
            <person name="Albert L."/>
            <person name="Andreopoulos W."/>
            <person name="Angelini C."/>
            <person name="Antonin V."/>
            <person name="Barry K.W."/>
            <person name="Bougher N.L."/>
            <person name="Buchanan P."/>
            <person name="Buyck B."/>
            <person name="Bense V."/>
            <person name="Catcheside P."/>
            <person name="Chovatia M."/>
            <person name="Cooper J."/>
            <person name="Damon W."/>
            <person name="Desjardin D."/>
            <person name="Finy P."/>
            <person name="Geml J."/>
            <person name="Haridas S."/>
            <person name="Hughes K."/>
            <person name="Justo A."/>
            <person name="Karasinski D."/>
            <person name="Kautmanova I."/>
            <person name="Kiss B."/>
            <person name="Kocsube S."/>
            <person name="Kotiranta H."/>
            <person name="LaButti K.M."/>
            <person name="Lechner B.E."/>
            <person name="Liimatainen K."/>
            <person name="Lipzen A."/>
            <person name="Lukacs Z."/>
            <person name="Mihaltcheva S."/>
            <person name="Morgado L.N."/>
            <person name="Niskanen T."/>
            <person name="Noordeloos M.E."/>
            <person name="Ohm R.A."/>
            <person name="Ortiz-Santana B."/>
            <person name="Ovrebo C."/>
            <person name="Racz N."/>
            <person name="Riley R."/>
            <person name="Savchenko A."/>
            <person name="Shiryaev A."/>
            <person name="Soop K."/>
            <person name="Spirin V."/>
            <person name="Szebenyi C."/>
            <person name="Tomsovsky M."/>
            <person name="Tulloss R.E."/>
            <person name="Uehling J."/>
            <person name="Grigoriev I.V."/>
            <person name="Vagvolgyi C."/>
            <person name="Papp T."/>
            <person name="Martin F.M."/>
            <person name="Miettinen O."/>
            <person name="Hibbett D.S."/>
            <person name="Nagy L.G."/>
        </authorList>
    </citation>
    <scope>NUCLEOTIDE SEQUENCE [LARGE SCALE GENOMIC DNA]</scope>
    <source>
        <strain evidence="1 2">CBS 121175</strain>
    </source>
</reference>